<sequence>MTHESKPRHDSGASTRRDGSLAATTANGVLATSHLYRLFPLTYPAANLKSLLTTSNSGRVRLDIRVVAVNELGLHPRKTLPLRPVNLFAALRSGTAGLDVESGKGTVRVEIDVAKICGLLESLQAPDRELVFVQITTDFDDCLGVVIGPFGVNRSDEDVVDVFRRFVADRGDGVEDELLIREEWGFGIPGKVWDSAVIVGRALPHHLLRTNPSISTALDLSSGTGFLATVVSTTLPTCTVYRTDVPDALDLMHGNCAGRANIHVGSLWWGGPLHVDGQFAAPAPRPTCPVDLLVCSDVLYEAEFNHLWATIVGSVRPGGVVVFGYKSRGLTVAEEDAFFDRMATAFDIEEVMSLGIRFGVIVIVYRKRS</sequence>
<reference evidence="3" key="2">
    <citation type="submission" date="2009-11" db="EMBL/GenBank/DDBJ databases">
        <title>The Genome Sequence of Allomyces macrogynus strain ATCC 38327.</title>
        <authorList>
            <consortium name="The Broad Institute Genome Sequencing Platform"/>
            <person name="Russ C."/>
            <person name="Cuomo C."/>
            <person name="Shea T."/>
            <person name="Young S.K."/>
            <person name="Zeng Q."/>
            <person name="Koehrsen M."/>
            <person name="Haas B."/>
            <person name="Borodovsky M."/>
            <person name="Guigo R."/>
            <person name="Alvarado L."/>
            <person name="Berlin A."/>
            <person name="Borenstein D."/>
            <person name="Chen Z."/>
            <person name="Engels R."/>
            <person name="Freedman E."/>
            <person name="Gellesch M."/>
            <person name="Goldberg J."/>
            <person name="Griggs A."/>
            <person name="Gujja S."/>
            <person name="Heiman D."/>
            <person name="Hepburn T."/>
            <person name="Howarth C."/>
            <person name="Jen D."/>
            <person name="Larson L."/>
            <person name="Lewis B."/>
            <person name="Mehta T."/>
            <person name="Park D."/>
            <person name="Pearson M."/>
            <person name="Roberts A."/>
            <person name="Saif S."/>
            <person name="Shenoy N."/>
            <person name="Sisk P."/>
            <person name="Stolte C."/>
            <person name="Sykes S."/>
            <person name="Walk T."/>
            <person name="White J."/>
            <person name="Yandava C."/>
            <person name="Burger G."/>
            <person name="Gray M.W."/>
            <person name="Holland P.W.H."/>
            <person name="King N."/>
            <person name="Lang F.B.F."/>
            <person name="Roger A.J."/>
            <person name="Ruiz-Trillo I."/>
            <person name="Lander E."/>
            <person name="Nusbaum C."/>
        </authorList>
    </citation>
    <scope>NUCLEOTIDE SEQUENCE [LARGE SCALE GENOMIC DNA]</scope>
    <source>
        <strain evidence="3">ATCC 38327</strain>
    </source>
</reference>
<gene>
    <name evidence="2" type="ORF">AMAG_00635</name>
</gene>
<dbReference type="AlphaFoldDB" id="A0A0L0RWF7"/>
<dbReference type="eggNOG" id="KOG2793">
    <property type="taxonomic scope" value="Eukaryota"/>
</dbReference>
<dbReference type="Pfam" id="PF10294">
    <property type="entry name" value="Methyltransf_16"/>
    <property type="match status" value="1"/>
</dbReference>
<feature type="region of interest" description="Disordered" evidence="1">
    <location>
        <begin position="1"/>
        <end position="21"/>
    </location>
</feature>
<evidence type="ECO:0000313" key="2">
    <source>
        <dbReference type="EMBL" id="KNE54678.1"/>
    </source>
</evidence>
<organism evidence="2 3">
    <name type="scientific">Allomyces macrogynus (strain ATCC 38327)</name>
    <name type="common">Allomyces javanicus var. macrogynus</name>
    <dbReference type="NCBI Taxonomy" id="578462"/>
    <lineage>
        <taxon>Eukaryota</taxon>
        <taxon>Fungi</taxon>
        <taxon>Fungi incertae sedis</taxon>
        <taxon>Blastocladiomycota</taxon>
        <taxon>Blastocladiomycetes</taxon>
        <taxon>Blastocladiales</taxon>
        <taxon>Blastocladiaceae</taxon>
        <taxon>Allomyces</taxon>
    </lineage>
</organism>
<dbReference type="VEuPathDB" id="FungiDB:AMAG_00635"/>
<proteinExistence type="predicted"/>
<dbReference type="OrthoDB" id="407325at2759"/>
<dbReference type="Proteomes" id="UP000054350">
    <property type="component" value="Unassembled WGS sequence"/>
</dbReference>
<dbReference type="SUPFAM" id="SSF53335">
    <property type="entry name" value="S-adenosyl-L-methionine-dependent methyltransferases"/>
    <property type="match status" value="1"/>
</dbReference>
<evidence type="ECO:0000256" key="1">
    <source>
        <dbReference type="SAM" id="MobiDB-lite"/>
    </source>
</evidence>
<dbReference type="InterPro" id="IPR019410">
    <property type="entry name" value="Methyltransf_16"/>
</dbReference>
<reference evidence="2 3" key="1">
    <citation type="submission" date="2009-11" db="EMBL/GenBank/DDBJ databases">
        <title>Annotation of Allomyces macrogynus ATCC 38327.</title>
        <authorList>
            <consortium name="The Broad Institute Genome Sequencing Platform"/>
            <person name="Russ C."/>
            <person name="Cuomo C."/>
            <person name="Burger G."/>
            <person name="Gray M.W."/>
            <person name="Holland P.W.H."/>
            <person name="King N."/>
            <person name="Lang F.B.F."/>
            <person name="Roger A.J."/>
            <person name="Ruiz-Trillo I."/>
            <person name="Young S.K."/>
            <person name="Zeng Q."/>
            <person name="Gargeya S."/>
            <person name="Fitzgerald M."/>
            <person name="Haas B."/>
            <person name="Abouelleil A."/>
            <person name="Alvarado L."/>
            <person name="Arachchi H.M."/>
            <person name="Berlin A."/>
            <person name="Chapman S.B."/>
            <person name="Gearin G."/>
            <person name="Goldberg J."/>
            <person name="Griggs A."/>
            <person name="Gujja S."/>
            <person name="Hansen M."/>
            <person name="Heiman D."/>
            <person name="Howarth C."/>
            <person name="Larimer J."/>
            <person name="Lui A."/>
            <person name="MacDonald P.J.P."/>
            <person name="McCowen C."/>
            <person name="Montmayeur A."/>
            <person name="Murphy C."/>
            <person name="Neiman D."/>
            <person name="Pearson M."/>
            <person name="Priest M."/>
            <person name="Roberts A."/>
            <person name="Saif S."/>
            <person name="Shea T."/>
            <person name="Sisk P."/>
            <person name="Stolte C."/>
            <person name="Sykes S."/>
            <person name="Wortman J."/>
            <person name="Nusbaum C."/>
            <person name="Birren B."/>
        </authorList>
    </citation>
    <scope>NUCLEOTIDE SEQUENCE [LARGE SCALE GENOMIC DNA]</scope>
    <source>
        <strain evidence="2 3">ATCC 38327</strain>
    </source>
</reference>
<dbReference type="InterPro" id="IPR029063">
    <property type="entry name" value="SAM-dependent_MTases_sf"/>
</dbReference>
<dbReference type="Gene3D" id="3.40.50.150">
    <property type="entry name" value="Vaccinia Virus protein VP39"/>
    <property type="match status" value="1"/>
</dbReference>
<name>A0A0L0RWF7_ALLM3</name>
<evidence type="ECO:0000313" key="3">
    <source>
        <dbReference type="Proteomes" id="UP000054350"/>
    </source>
</evidence>
<keyword evidence="3" id="KW-1185">Reference proteome</keyword>
<dbReference type="STRING" id="578462.A0A0L0RWF7"/>
<protein>
    <submittedName>
        <fullName evidence="2">Uncharacterized protein</fullName>
    </submittedName>
</protein>
<dbReference type="PANTHER" id="PTHR14614">
    <property type="entry name" value="HEPATOCELLULAR CARCINOMA-ASSOCIATED ANTIGEN"/>
    <property type="match status" value="1"/>
</dbReference>
<feature type="compositionally biased region" description="Basic and acidic residues" evidence="1">
    <location>
        <begin position="1"/>
        <end position="19"/>
    </location>
</feature>
<dbReference type="EMBL" id="GG745328">
    <property type="protein sequence ID" value="KNE54678.1"/>
    <property type="molecule type" value="Genomic_DNA"/>
</dbReference>
<accession>A0A0L0RWF7</accession>